<accession>A0ABR2M5P2</accession>
<comment type="caution">
    <text evidence="2">The sequence shown here is derived from an EMBL/GenBank/DDBJ whole genome shotgun (WGS) entry which is preliminary data.</text>
</comment>
<sequence length="309" mass="34143">MIGPVDVFDQKTCGILAARPVPASNRLFRHIIHKNNDNKPATSKQRHPTQEEEDEVHKFLEKRIHILSILVPHKTDQSGTEGPPPPAAGSRIFPFIFFFIELTYENTSGSISAKVMPVFDALPSNSNPATTVPPHKLICPRMLVQLTGHKELPSPTRQYPHIGSALAHRSSNSSQTPILNSILIAIVGQEGFASCSSTAAPGHCRCTEPKLPPNPPTTERPTIDPLVEDDMFPRRTSLPTFVGRKTSTPLPLTLLPPAALKYPLHEVQKLPPAFDRPHCITCNSSRSEVLKQTTIRRPLGKQRRSCDEQ</sequence>
<dbReference type="Proteomes" id="UP001412067">
    <property type="component" value="Unassembled WGS sequence"/>
</dbReference>
<keyword evidence="3" id="KW-1185">Reference proteome</keyword>
<protein>
    <submittedName>
        <fullName evidence="2">Uncharacterized protein</fullName>
    </submittedName>
</protein>
<organism evidence="2 3">
    <name type="scientific">Platanthera guangdongensis</name>
    <dbReference type="NCBI Taxonomy" id="2320717"/>
    <lineage>
        <taxon>Eukaryota</taxon>
        <taxon>Viridiplantae</taxon>
        <taxon>Streptophyta</taxon>
        <taxon>Embryophyta</taxon>
        <taxon>Tracheophyta</taxon>
        <taxon>Spermatophyta</taxon>
        <taxon>Magnoliopsida</taxon>
        <taxon>Liliopsida</taxon>
        <taxon>Asparagales</taxon>
        <taxon>Orchidaceae</taxon>
        <taxon>Orchidoideae</taxon>
        <taxon>Orchideae</taxon>
        <taxon>Orchidinae</taxon>
        <taxon>Platanthera</taxon>
    </lineage>
</organism>
<evidence type="ECO:0000313" key="2">
    <source>
        <dbReference type="EMBL" id="KAK8959472.1"/>
    </source>
</evidence>
<proteinExistence type="predicted"/>
<dbReference type="EMBL" id="JBBWWR010000011">
    <property type="protein sequence ID" value="KAK8959472.1"/>
    <property type="molecule type" value="Genomic_DNA"/>
</dbReference>
<evidence type="ECO:0000313" key="3">
    <source>
        <dbReference type="Proteomes" id="UP001412067"/>
    </source>
</evidence>
<gene>
    <name evidence="2" type="ORF">KSP40_PGU016077</name>
</gene>
<evidence type="ECO:0000256" key="1">
    <source>
        <dbReference type="SAM" id="MobiDB-lite"/>
    </source>
</evidence>
<reference evidence="2 3" key="1">
    <citation type="journal article" date="2022" name="Nat. Plants">
        <title>Genomes of leafy and leafless Platanthera orchids illuminate the evolution of mycoheterotrophy.</title>
        <authorList>
            <person name="Li M.H."/>
            <person name="Liu K.W."/>
            <person name="Li Z."/>
            <person name="Lu H.C."/>
            <person name="Ye Q.L."/>
            <person name="Zhang D."/>
            <person name="Wang J.Y."/>
            <person name="Li Y.F."/>
            <person name="Zhong Z.M."/>
            <person name="Liu X."/>
            <person name="Yu X."/>
            <person name="Liu D.K."/>
            <person name="Tu X.D."/>
            <person name="Liu B."/>
            <person name="Hao Y."/>
            <person name="Liao X.Y."/>
            <person name="Jiang Y.T."/>
            <person name="Sun W.H."/>
            <person name="Chen J."/>
            <person name="Chen Y.Q."/>
            <person name="Ai Y."/>
            <person name="Zhai J.W."/>
            <person name="Wu S.S."/>
            <person name="Zhou Z."/>
            <person name="Hsiao Y.Y."/>
            <person name="Wu W.L."/>
            <person name="Chen Y.Y."/>
            <person name="Lin Y.F."/>
            <person name="Hsu J.L."/>
            <person name="Li C.Y."/>
            <person name="Wang Z.W."/>
            <person name="Zhao X."/>
            <person name="Zhong W.Y."/>
            <person name="Ma X.K."/>
            <person name="Ma L."/>
            <person name="Huang J."/>
            <person name="Chen G.Z."/>
            <person name="Huang M.Z."/>
            <person name="Huang L."/>
            <person name="Peng D.H."/>
            <person name="Luo Y.B."/>
            <person name="Zou S.Q."/>
            <person name="Chen S.P."/>
            <person name="Lan S."/>
            <person name="Tsai W.C."/>
            <person name="Van de Peer Y."/>
            <person name="Liu Z.J."/>
        </authorList>
    </citation>
    <scope>NUCLEOTIDE SEQUENCE [LARGE SCALE GENOMIC DNA]</scope>
    <source>
        <strain evidence="2">Lor288</strain>
    </source>
</reference>
<feature type="region of interest" description="Disordered" evidence="1">
    <location>
        <begin position="33"/>
        <end position="53"/>
    </location>
</feature>
<name>A0ABR2M5P2_9ASPA</name>